<dbReference type="Pfam" id="PF02368">
    <property type="entry name" value="Big_2"/>
    <property type="match status" value="2"/>
</dbReference>
<feature type="chain" id="PRO_5045926822" evidence="1">
    <location>
        <begin position="26"/>
        <end position="314"/>
    </location>
</feature>
<comment type="caution">
    <text evidence="3">The sequence shown here is derived from an EMBL/GenBank/DDBJ whole genome shotgun (WGS) entry which is preliminary data.</text>
</comment>
<dbReference type="RefSeq" id="WP_329965643.1">
    <property type="nucleotide sequence ID" value="NZ_JBBNIN010000007.1"/>
</dbReference>
<gene>
    <name evidence="3" type="ORF">AAAU51_06500</name>
</gene>
<reference evidence="3 4" key="1">
    <citation type="submission" date="2024-04" db="EMBL/GenBank/DDBJ databases">
        <title>Human intestinal bacterial collection.</title>
        <authorList>
            <person name="Pauvert C."/>
            <person name="Hitch T.C.A."/>
            <person name="Clavel T."/>
        </authorList>
    </citation>
    <scope>NUCLEOTIDE SEQUENCE [LARGE SCALE GENOMIC DNA]</scope>
    <source>
        <strain evidence="3 4">CLA-AA-H249</strain>
    </source>
</reference>
<dbReference type="Proteomes" id="UP001482154">
    <property type="component" value="Unassembled WGS sequence"/>
</dbReference>
<evidence type="ECO:0000313" key="3">
    <source>
        <dbReference type="EMBL" id="MEQ2710822.1"/>
    </source>
</evidence>
<evidence type="ECO:0000259" key="2">
    <source>
        <dbReference type="SMART" id="SM00635"/>
    </source>
</evidence>
<proteinExistence type="predicted"/>
<dbReference type="SMART" id="SM00635">
    <property type="entry name" value="BID_2"/>
    <property type="match status" value="2"/>
</dbReference>
<dbReference type="SUPFAM" id="SSF49373">
    <property type="entry name" value="Invasin/intimin cell-adhesion fragments"/>
    <property type="match status" value="2"/>
</dbReference>
<evidence type="ECO:0000256" key="1">
    <source>
        <dbReference type="SAM" id="SignalP"/>
    </source>
</evidence>
<evidence type="ECO:0000313" key="4">
    <source>
        <dbReference type="Proteomes" id="UP001482154"/>
    </source>
</evidence>
<keyword evidence="1" id="KW-0732">Signal</keyword>
<keyword evidence="4" id="KW-1185">Reference proteome</keyword>
<dbReference type="InterPro" id="IPR008964">
    <property type="entry name" value="Invasin/intimin_cell_adhesion"/>
</dbReference>
<feature type="domain" description="BIG2" evidence="2">
    <location>
        <begin position="108"/>
        <end position="188"/>
    </location>
</feature>
<organism evidence="3 4">
    <name type="scientific">Anaerostipes amylophilus</name>
    <dbReference type="NCBI Taxonomy" id="2981779"/>
    <lineage>
        <taxon>Bacteria</taxon>
        <taxon>Bacillati</taxon>
        <taxon>Bacillota</taxon>
        <taxon>Clostridia</taxon>
        <taxon>Lachnospirales</taxon>
        <taxon>Lachnospiraceae</taxon>
        <taxon>Anaerostipes</taxon>
    </lineage>
</organism>
<dbReference type="InterPro" id="IPR003343">
    <property type="entry name" value="Big_2"/>
</dbReference>
<dbReference type="Gene3D" id="2.60.40.1080">
    <property type="match status" value="2"/>
</dbReference>
<protein>
    <submittedName>
        <fullName evidence="3">Ig-like domain-containing protein</fullName>
    </submittedName>
</protein>
<sequence>MKKKITAFIMSVCLVAAMIADPVQAASKKAYIKTGVSSKVTVLCGKTLNLKAKTVNKKKKITYKSSKKSVATVSSKGIVKGKKYGTVVITLRASGMSAKKVKVYVRKPVTSIKLISKSSLKLGKGKTSQIKTKVYPGGKQMVNAKLYYKSSNTKVATVSSTGKIKAKSGGYAKITVSTSKSAGKVYTKYVDVFIYDGFNDVCMETSGNKTIYTFNPSWKSVTIKFTSNGKTYSFKTSDLGSDVKQAFNTLTSFAGFEIKKDGVKVMKDANKGKNIVNFRIVKTGENYDVLVDNTRYQLTFYKKIKGKVSFTVEK</sequence>
<feature type="signal peptide" evidence="1">
    <location>
        <begin position="1"/>
        <end position="25"/>
    </location>
</feature>
<feature type="domain" description="BIG2" evidence="2">
    <location>
        <begin position="30"/>
        <end position="103"/>
    </location>
</feature>
<dbReference type="EMBL" id="JBBNIN010000007">
    <property type="protein sequence ID" value="MEQ2710822.1"/>
    <property type="molecule type" value="Genomic_DNA"/>
</dbReference>
<accession>A0ABV1IWW4</accession>
<name>A0ABV1IWW4_9FIRM</name>